<comment type="subcellular location">
    <subcellularLocation>
        <location evidence="1">Cytoplasm</location>
        <location evidence="1">Cytoskeleton</location>
        <location evidence="1">Cilium axoneme</location>
    </subcellularLocation>
</comment>
<name>A0A075AMI0_ROZAC</name>
<accession>A0A075AMI0</accession>
<evidence type="ECO:0000256" key="1">
    <source>
        <dbReference type="ARBA" id="ARBA00004430"/>
    </source>
</evidence>
<gene>
    <name evidence="7" type="ORF">O9G_003056</name>
</gene>
<evidence type="ECO:0000256" key="2">
    <source>
        <dbReference type="ARBA" id="ARBA00009205"/>
    </source>
</evidence>
<proteinExistence type="inferred from homology"/>
<keyword evidence="5" id="KW-0206">Cytoskeleton</keyword>
<dbReference type="Proteomes" id="UP000030755">
    <property type="component" value="Unassembled WGS sequence"/>
</dbReference>
<dbReference type="PANTHER" id="PTHR31078">
    <property type="entry name" value="CILIA- AND FLAGELLA-ASSOCIATED PROTEIN 300"/>
    <property type="match status" value="1"/>
</dbReference>
<reference evidence="7 8" key="1">
    <citation type="journal article" date="2013" name="Curr. Biol.">
        <title>Shared signatures of parasitism and phylogenomics unite Cryptomycota and microsporidia.</title>
        <authorList>
            <person name="James T.Y."/>
            <person name="Pelin A."/>
            <person name="Bonen L."/>
            <person name="Ahrendt S."/>
            <person name="Sain D."/>
            <person name="Corradi N."/>
            <person name="Stajich J.E."/>
        </authorList>
    </citation>
    <scope>NUCLEOTIDE SEQUENCE [LARGE SCALE GENOMIC DNA]</scope>
    <source>
        <strain evidence="7 8">CSF55</strain>
    </source>
</reference>
<keyword evidence="4" id="KW-0963">Cytoplasm</keyword>
<dbReference type="PANTHER" id="PTHR31078:SF1">
    <property type="entry name" value="CILIA- AND FLAGELLA-ASSOCIATED PROTEIN 300"/>
    <property type="match status" value="1"/>
</dbReference>
<sequence>MLSNQAQFTFTPLVTFKDYKKFTSLRTSVNKEFLEKWGLWGSLCMARFSYDQFANLKNPNEFIKAFLNDSTVQETIKVLNHNGNFAKLGLVKTFKAEKIKCSKISMDFFDRLEESGIVRNEGSISKCFDEYTDHFICSDELQKMLLIEESENFDLFSHEDRDEFLFRIFKHLVLGGPVCQYEDEINTYLDMTKLIYKDLVSVKKDIETGKLMISSEVFSISCVNDNAETLFPDEHPQNFFYLAVDSLRRHITVLYHAYVK</sequence>
<comment type="similarity">
    <text evidence="2">Belongs to the CFAP300 family.</text>
</comment>
<keyword evidence="8" id="KW-1185">Reference proteome</keyword>
<organism evidence="7 8">
    <name type="scientific">Rozella allomycis (strain CSF55)</name>
    <dbReference type="NCBI Taxonomy" id="988480"/>
    <lineage>
        <taxon>Eukaryota</taxon>
        <taxon>Fungi</taxon>
        <taxon>Fungi incertae sedis</taxon>
        <taxon>Cryptomycota</taxon>
        <taxon>Cryptomycota incertae sedis</taxon>
        <taxon>Rozella</taxon>
    </lineage>
</organism>
<evidence type="ECO:0000256" key="4">
    <source>
        <dbReference type="ARBA" id="ARBA00022490"/>
    </source>
</evidence>
<dbReference type="Pfam" id="PF14926">
    <property type="entry name" value="CFAP300"/>
    <property type="match status" value="1"/>
</dbReference>
<dbReference type="HOGENOM" id="CLU_068703_0_0_1"/>
<dbReference type="OMA" id="FYHCYGV"/>
<evidence type="ECO:0000256" key="3">
    <source>
        <dbReference type="ARBA" id="ARBA00022174"/>
    </source>
</evidence>
<keyword evidence="6" id="KW-0966">Cell projection</keyword>
<protein>
    <recommendedName>
        <fullName evidence="3">Cilia- and flagella-associated protein 300</fullName>
    </recommendedName>
</protein>
<dbReference type="GO" id="GO:0005930">
    <property type="term" value="C:axoneme"/>
    <property type="evidence" value="ECO:0007669"/>
    <property type="project" value="UniProtKB-SubCell"/>
</dbReference>
<dbReference type="EMBL" id="KE561370">
    <property type="protein sequence ID" value="EPZ30821.1"/>
    <property type="molecule type" value="Genomic_DNA"/>
</dbReference>
<dbReference type="AlphaFoldDB" id="A0A075AMI0"/>
<dbReference type="InterPro" id="IPR029416">
    <property type="entry name" value="CFAP300"/>
</dbReference>
<evidence type="ECO:0000256" key="6">
    <source>
        <dbReference type="ARBA" id="ARBA00023273"/>
    </source>
</evidence>
<evidence type="ECO:0000313" key="8">
    <source>
        <dbReference type="Proteomes" id="UP000030755"/>
    </source>
</evidence>
<dbReference type="OrthoDB" id="10259249at2759"/>
<evidence type="ECO:0000256" key="5">
    <source>
        <dbReference type="ARBA" id="ARBA00023212"/>
    </source>
</evidence>
<evidence type="ECO:0000313" key="7">
    <source>
        <dbReference type="EMBL" id="EPZ30821.1"/>
    </source>
</evidence>
<dbReference type="STRING" id="988480.A0A075AMI0"/>